<dbReference type="GO" id="GO:0015833">
    <property type="term" value="P:peptide transport"/>
    <property type="evidence" value="ECO:0007669"/>
    <property type="project" value="TreeGrafter"/>
</dbReference>
<reference evidence="6 7" key="1">
    <citation type="submission" date="2017-06" db="EMBL/GenBank/DDBJ databases">
        <authorList>
            <person name="Kim H.J."/>
            <person name="Triplett B.A."/>
        </authorList>
    </citation>
    <scope>NUCLEOTIDE SEQUENCE [LARGE SCALE GENOMIC DNA]</scope>
    <source>
        <strain evidence="6 7">B29T1</strain>
    </source>
</reference>
<keyword evidence="7" id="KW-1185">Reference proteome</keyword>
<dbReference type="InterPro" id="IPR039424">
    <property type="entry name" value="SBP_5"/>
</dbReference>
<dbReference type="InterPro" id="IPR000914">
    <property type="entry name" value="SBP_5_dom"/>
</dbReference>
<dbReference type="AlphaFoldDB" id="A0A212R8X8"/>
<dbReference type="Gene3D" id="3.40.190.10">
    <property type="entry name" value="Periplasmic binding protein-like II"/>
    <property type="match status" value="1"/>
</dbReference>
<evidence type="ECO:0000313" key="6">
    <source>
        <dbReference type="EMBL" id="SNB68657.1"/>
    </source>
</evidence>
<dbReference type="PIRSF" id="PIRSF002741">
    <property type="entry name" value="MppA"/>
    <property type="match status" value="1"/>
</dbReference>
<name>A0A212R8X8_9PROT</name>
<accession>A0A212R8X8</accession>
<evidence type="ECO:0000313" key="7">
    <source>
        <dbReference type="Proteomes" id="UP000197065"/>
    </source>
</evidence>
<comment type="similarity">
    <text evidence="2">Belongs to the bacterial solute-binding protein 5 family.</text>
</comment>
<feature type="domain" description="Solute-binding protein family 5" evidence="5">
    <location>
        <begin position="96"/>
        <end position="455"/>
    </location>
</feature>
<organism evidence="6 7">
    <name type="scientific">Arboricoccus pini</name>
    <dbReference type="NCBI Taxonomy" id="1963835"/>
    <lineage>
        <taxon>Bacteria</taxon>
        <taxon>Pseudomonadati</taxon>
        <taxon>Pseudomonadota</taxon>
        <taxon>Alphaproteobacteria</taxon>
        <taxon>Geminicoccales</taxon>
        <taxon>Geminicoccaceae</taxon>
        <taxon>Arboricoccus</taxon>
    </lineage>
</organism>
<evidence type="ECO:0000256" key="4">
    <source>
        <dbReference type="ARBA" id="ARBA00022729"/>
    </source>
</evidence>
<dbReference type="CDD" id="cd00995">
    <property type="entry name" value="PBP2_NikA_DppA_OppA_like"/>
    <property type="match status" value="1"/>
</dbReference>
<dbReference type="GO" id="GO:1904680">
    <property type="term" value="F:peptide transmembrane transporter activity"/>
    <property type="evidence" value="ECO:0007669"/>
    <property type="project" value="TreeGrafter"/>
</dbReference>
<gene>
    <name evidence="6" type="ORF">SAMN07250955_106224</name>
</gene>
<dbReference type="InterPro" id="IPR030678">
    <property type="entry name" value="Peptide/Ni-bd"/>
</dbReference>
<dbReference type="InterPro" id="IPR006311">
    <property type="entry name" value="TAT_signal"/>
</dbReference>
<evidence type="ECO:0000256" key="1">
    <source>
        <dbReference type="ARBA" id="ARBA00004418"/>
    </source>
</evidence>
<dbReference type="Gene3D" id="3.90.76.10">
    <property type="entry name" value="Dipeptide-binding Protein, Domain 1"/>
    <property type="match status" value="1"/>
</dbReference>
<evidence type="ECO:0000256" key="3">
    <source>
        <dbReference type="ARBA" id="ARBA00022448"/>
    </source>
</evidence>
<dbReference type="Gene3D" id="3.10.105.10">
    <property type="entry name" value="Dipeptide-binding Protein, Domain 3"/>
    <property type="match status" value="1"/>
</dbReference>
<dbReference type="GO" id="GO:0043190">
    <property type="term" value="C:ATP-binding cassette (ABC) transporter complex"/>
    <property type="evidence" value="ECO:0007669"/>
    <property type="project" value="InterPro"/>
</dbReference>
<comment type="subcellular location">
    <subcellularLocation>
        <location evidence="1">Periplasm</location>
    </subcellularLocation>
</comment>
<dbReference type="PANTHER" id="PTHR30290:SF9">
    <property type="entry name" value="OLIGOPEPTIDE-BINDING PROTEIN APPA"/>
    <property type="match status" value="1"/>
</dbReference>
<sequence>MGEIDHRNVLAKMLDRRFARRGLLRGAGLGAAALAVPAFGPQPVRAAEPGHINLAFIEYIDTLDPHFTGFLGAIMVHNNIFNGLLKITYDGQKVSFVPDLAESWDMPDDKTHIFKIRPNVHFHDGTACDAEAIKWSLERVASGKPTSPHAWKLSKLQKIEIIDPLTVKLSFATPYAFLPVALTGSTGRAGTIVSRAAVEKYGKDFGRNPVGTGPFRFVSWRENDSIELERNPDYFEEGLPKLDRVTIKIMNEASSAVAALMAGQVDGMNESPLQFVKALRANPNLTVYGEPEGNYSFVAMNVRRAPFDDVELRRAVAFAIDREAIIKQAFFGIGEIAYSPISPPMTGFFNKDIAKTGRGQFFDPERAKKHRAAAKNQDVIEPVFIMSEQGPYGTRVAQTVLPMLEKIGIKPKLELMERAAWVARRNAGDFDMFDLNWVGDLDPDETLYPEFHSGEDWNYPGWSNATFDKSVEEAQVVLDVETRRKLYETAEDALMDEAPIAIISHMPAFKIISKRVQGFQYIPADLFNLHTVSVA</sequence>
<proteinExistence type="inferred from homology"/>
<dbReference type="OrthoDB" id="9803988at2"/>
<dbReference type="Proteomes" id="UP000197065">
    <property type="component" value="Unassembled WGS sequence"/>
</dbReference>
<dbReference type="SUPFAM" id="SSF53850">
    <property type="entry name" value="Periplasmic binding protein-like II"/>
    <property type="match status" value="1"/>
</dbReference>
<dbReference type="RefSeq" id="WP_088561513.1">
    <property type="nucleotide sequence ID" value="NZ_FYEH01000006.1"/>
</dbReference>
<evidence type="ECO:0000259" key="5">
    <source>
        <dbReference type="Pfam" id="PF00496"/>
    </source>
</evidence>
<dbReference type="Pfam" id="PF00496">
    <property type="entry name" value="SBP_bac_5"/>
    <property type="match status" value="1"/>
</dbReference>
<dbReference type="PANTHER" id="PTHR30290">
    <property type="entry name" value="PERIPLASMIC BINDING COMPONENT OF ABC TRANSPORTER"/>
    <property type="match status" value="1"/>
</dbReference>
<keyword evidence="4" id="KW-0732">Signal</keyword>
<dbReference type="EMBL" id="FYEH01000006">
    <property type="protein sequence ID" value="SNB68657.1"/>
    <property type="molecule type" value="Genomic_DNA"/>
</dbReference>
<evidence type="ECO:0000256" key="2">
    <source>
        <dbReference type="ARBA" id="ARBA00005695"/>
    </source>
</evidence>
<protein>
    <submittedName>
        <fullName evidence="6">Peptide/nickel transport system substrate-binding protein</fullName>
    </submittedName>
</protein>
<dbReference type="GO" id="GO:0030288">
    <property type="term" value="C:outer membrane-bounded periplasmic space"/>
    <property type="evidence" value="ECO:0007669"/>
    <property type="project" value="UniProtKB-ARBA"/>
</dbReference>
<dbReference type="PROSITE" id="PS51318">
    <property type="entry name" value="TAT"/>
    <property type="match status" value="1"/>
</dbReference>
<keyword evidence="3" id="KW-0813">Transport</keyword>